<feature type="transmembrane region" description="Helical" evidence="1">
    <location>
        <begin position="180"/>
        <end position="210"/>
    </location>
</feature>
<proteinExistence type="predicted"/>
<dbReference type="EMBL" id="JAPDPJ010000004">
    <property type="protein sequence ID" value="MCW3785519.1"/>
    <property type="molecule type" value="Genomic_DNA"/>
</dbReference>
<keyword evidence="1" id="KW-0812">Transmembrane</keyword>
<evidence type="ECO:0000313" key="3">
    <source>
        <dbReference type="Proteomes" id="UP001209229"/>
    </source>
</evidence>
<dbReference type="Proteomes" id="UP001209229">
    <property type="component" value="Unassembled WGS sequence"/>
</dbReference>
<evidence type="ECO:0000256" key="1">
    <source>
        <dbReference type="SAM" id="Phobius"/>
    </source>
</evidence>
<gene>
    <name evidence="2" type="ORF">OM075_03520</name>
</gene>
<feature type="transmembrane region" description="Helical" evidence="1">
    <location>
        <begin position="307"/>
        <end position="326"/>
    </location>
</feature>
<comment type="caution">
    <text evidence="2">The sequence shown here is derived from an EMBL/GenBank/DDBJ whole genome shotgun (WGS) entry which is preliminary data.</text>
</comment>
<organism evidence="2 3">
    <name type="scientific">Plebeiibacterium sediminum</name>
    <dbReference type="NCBI Taxonomy" id="2992112"/>
    <lineage>
        <taxon>Bacteria</taxon>
        <taxon>Pseudomonadati</taxon>
        <taxon>Bacteroidota</taxon>
        <taxon>Bacteroidia</taxon>
        <taxon>Marinilabiliales</taxon>
        <taxon>Marinilabiliaceae</taxon>
        <taxon>Plebeiibacterium</taxon>
    </lineage>
</organism>
<dbReference type="RefSeq" id="WP_301189090.1">
    <property type="nucleotide sequence ID" value="NZ_JAPDPJ010000004.1"/>
</dbReference>
<sequence length="506" mass="58710">MKNYIPFGFLIVISIFLHSMSIDKMPMSAFAWAHADHYALAQGFLDNGFDFFHPKTFSLNPGLPPEKELANPQGITASDFPLLHYVVAIAFKLTGQVSPIVYRIIVLLWSLVCFFMLFKSILYFKGKIYAFLICSFVFLQPCYSFYQDNFHVCATAYNTFVLGLSYLLHYFNNNSYKKKFYLGIIFLTLAALMRFIQIIPIIAILCTFIVQSIRNRKFEIKILTCLISLFCVVSYFIYNQFLARKYGSVFMNAPDFVKNLHEVYFYMKQILLVYPRLVLPPAHFIVIIALIVLFFKQTTMDKLMKPLFLWMMLNAIGALLFTILMLENVSVHEYYSIDVWLPVITLLLIYLLFTIDLTTLKKSKVVLFISVTFLAGLFIASRSQYKRYDSVFSNVLNGGEDKIIQTFKDSKSYLDNMLSEDQKVLIICESGRNIPQVGWPRDVYRIGGNTFEYYNKIMDKKYDAIVTYNATFNEKLLKFHPEFLSSVDFVNSNGKVTIWKHKGMIN</sequence>
<dbReference type="AlphaFoldDB" id="A0AAE3M1P8"/>
<feature type="transmembrane region" description="Helical" evidence="1">
    <location>
        <begin position="277"/>
        <end position="295"/>
    </location>
</feature>
<keyword evidence="3" id="KW-1185">Reference proteome</keyword>
<keyword evidence="1" id="KW-1133">Transmembrane helix</keyword>
<evidence type="ECO:0008006" key="4">
    <source>
        <dbReference type="Google" id="ProtNLM"/>
    </source>
</evidence>
<evidence type="ECO:0000313" key="2">
    <source>
        <dbReference type="EMBL" id="MCW3785519.1"/>
    </source>
</evidence>
<feature type="transmembrane region" description="Helical" evidence="1">
    <location>
        <begin position="100"/>
        <end position="121"/>
    </location>
</feature>
<name>A0AAE3M1P8_9BACT</name>
<feature type="transmembrane region" description="Helical" evidence="1">
    <location>
        <begin position="365"/>
        <end position="385"/>
    </location>
</feature>
<keyword evidence="1" id="KW-0472">Membrane</keyword>
<accession>A0AAE3M1P8</accession>
<feature type="transmembrane region" description="Helical" evidence="1">
    <location>
        <begin position="222"/>
        <end position="241"/>
    </location>
</feature>
<protein>
    <recommendedName>
        <fullName evidence="4">Glycosyltransferase RgtA/B/C/D-like domain-containing protein</fullName>
    </recommendedName>
</protein>
<feature type="transmembrane region" description="Helical" evidence="1">
    <location>
        <begin position="332"/>
        <end position="353"/>
    </location>
</feature>
<reference evidence="2" key="1">
    <citation type="submission" date="2022-10" db="EMBL/GenBank/DDBJ databases">
        <authorList>
            <person name="Yu W.X."/>
        </authorList>
    </citation>
    <scope>NUCLEOTIDE SEQUENCE</scope>
    <source>
        <strain evidence="2">AAT</strain>
    </source>
</reference>